<evidence type="ECO:0000313" key="3">
    <source>
        <dbReference type="Proteomes" id="UP000735302"/>
    </source>
</evidence>
<sequence length="95" mass="10700">MPAKTRHTNRNRQTYTPNPTELVMVSGDNGPRDLAAPPHCDDDNDDNGDDDNNDDNDGDDDNNDDNDDDIKMMMIMMMMTTTIKIRSTQITSSYS</sequence>
<accession>A0AAV3Y8S1</accession>
<protein>
    <submittedName>
        <fullName evidence="2">Uncharacterized protein</fullName>
    </submittedName>
</protein>
<dbReference type="Proteomes" id="UP000735302">
    <property type="component" value="Unassembled WGS sequence"/>
</dbReference>
<organism evidence="2 3">
    <name type="scientific">Plakobranchus ocellatus</name>
    <dbReference type="NCBI Taxonomy" id="259542"/>
    <lineage>
        <taxon>Eukaryota</taxon>
        <taxon>Metazoa</taxon>
        <taxon>Spiralia</taxon>
        <taxon>Lophotrochozoa</taxon>
        <taxon>Mollusca</taxon>
        <taxon>Gastropoda</taxon>
        <taxon>Heterobranchia</taxon>
        <taxon>Euthyneura</taxon>
        <taxon>Panpulmonata</taxon>
        <taxon>Sacoglossa</taxon>
        <taxon>Placobranchoidea</taxon>
        <taxon>Plakobranchidae</taxon>
        <taxon>Plakobranchus</taxon>
    </lineage>
</organism>
<feature type="compositionally biased region" description="Acidic residues" evidence="1">
    <location>
        <begin position="42"/>
        <end position="68"/>
    </location>
</feature>
<dbReference type="AlphaFoldDB" id="A0AAV3Y8S1"/>
<name>A0AAV3Y8S1_9GAST</name>
<proteinExistence type="predicted"/>
<feature type="compositionally biased region" description="Basic residues" evidence="1">
    <location>
        <begin position="1"/>
        <end position="10"/>
    </location>
</feature>
<evidence type="ECO:0000313" key="2">
    <source>
        <dbReference type="EMBL" id="GFN79199.1"/>
    </source>
</evidence>
<keyword evidence="3" id="KW-1185">Reference proteome</keyword>
<dbReference type="EMBL" id="BLXT01000641">
    <property type="protein sequence ID" value="GFN79199.1"/>
    <property type="molecule type" value="Genomic_DNA"/>
</dbReference>
<evidence type="ECO:0000256" key="1">
    <source>
        <dbReference type="SAM" id="MobiDB-lite"/>
    </source>
</evidence>
<reference evidence="2 3" key="1">
    <citation type="journal article" date="2021" name="Elife">
        <title>Chloroplast acquisition without the gene transfer in kleptoplastic sea slugs, Plakobranchus ocellatus.</title>
        <authorList>
            <person name="Maeda T."/>
            <person name="Takahashi S."/>
            <person name="Yoshida T."/>
            <person name="Shimamura S."/>
            <person name="Takaki Y."/>
            <person name="Nagai Y."/>
            <person name="Toyoda A."/>
            <person name="Suzuki Y."/>
            <person name="Arimoto A."/>
            <person name="Ishii H."/>
            <person name="Satoh N."/>
            <person name="Nishiyama T."/>
            <person name="Hasebe M."/>
            <person name="Maruyama T."/>
            <person name="Minagawa J."/>
            <person name="Obokata J."/>
            <person name="Shigenobu S."/>
        </authorList>
    </citation>
    <scope>NUCLEOTIDE SEQUENCE [LARGE SCALE GENOMIC DNA]</scope>
</reference>
<gene>
    <name evidence="2" type="ORF">PoB_000570500</name>
</gene>
<feature type="region of interest" description="Disordered" evidence="1">
    <location>
        <begin position="1"/>
        <end position="69"/>
    </location>
</feature>
<comment type="caution">
    <text evidence="2">The sequence shown here is derived from an EMBL/GenBank/DDBJ whole genome shotgun (WGS) entry which is preliminary data.</text>
</comment>